<evidence type="ECO:0000259" key="3">
    <source>
        <dbReference type="PROSITE" id="PS51192"/>
    </source>
</evidence>
<evidence type="ECO:0000256" key="1">
    <source>
        <dbReference type="ARBA" id="ARBA00022801"/>
    </source>
</evidence>
<accession>A0A6U5K6A3</accession>
<dbReference type="PANTHER" id="PTHR45766">
    <property type="entry name" value="DNA ANNEALING HELICASE AND ENDONUCLEASE ZRANB3 FAMILY MEMBER"/>
    <property type="match status" value="1"/>
</dbReference>
<proteinExistence type="predicted"/>
<feature type="region of interest" description="Disordered" evidence="2">
    <location>
        <begin position="282"/>
        <end position="313"/>
    </location>
</feature>
<dbReference type="InterPro" id="IPR001650">
    <property type="entry name" value="Helicase_C-like"/>
</dbReference>
<dbReference type="Pfam" id="PF00176">
    <property type="entry name" value="SNF2-rel_dom"/>
    <property type="match status" value="1"/>
</dbReference>
<feature type="region of interest" description="Disordered" evidence="2">
    <location>
        <begin position="618"/>
        <end position="641"/>
    </location>
</feature>
<organism evidence="6">
    <name type="scientific">Grammatophora oceanica</name>
    <dbReference type="NCBI Taxonomy" id="210454"/>
    <lineage>
        <taxon>Eukaryota</taxon>
        <taxon>Sar</taxon>
        <taxon>Stramenopiles</taxon>
        <taxon>Ochrophyta</taxon>
        <taxon>Bacillariophyta</taxon>
        <taxon>Fragilariophyceae</taxon>
        <taxon>Fragilariophycidae</taxon>
        <taxon>Rhabdonematales</taxon>
        <taxon>Grammatophoraceae</taxon>
        <taxon>Grammatophora</taxon>
    </lineage>
</organism>
<dbReference type="GO" id="GO:0043596">
    <property type="term" value="C:nuclear replication fork"/>
    <property type="evidence" value="ECO:0007669"/>
    <property type="project" value="TreeGrafter"/>
</dbReference>
<evidence type="ECO:0000259" key="4">
    <source>
        <dbReference type="PROSITE" id="PS51194"/>
    </source>
</evidence>
<dbReference type="Pfam" id="PF00271">
    <property type="entry name" value="Helicase_C"/>
    <property type="match status" value="1"/>
</dbReference>
<evidence type="ECO:0000313" key="6">
    <source>
        <dbReference type="EMBL" id="CAD9281379.1"/>
    </source>
</evidence>
<dbReference type="InterPro" id="IPR027417">
    <property type="entry name" value="P-loop_NTPase"/>
</dbReference>
<dbReference type="SMART" id="SM00490">
    <property type="entry name" value="HELICc"/>
    <property type="match status" value="1"/>
</dbReference>
<evidence type="ECO:0000313" key="5">
    <source>
        <dbReference type="EMBL" id="CAD9281378.1"/>
    </source>
</evidence>
<dbReference type="SUPFAM" id="SSF52540">
    <property type="entry name" value="P-loop containing nucleoside triphosphate hydrolases"/>
    <property type="match status" value="2"/>
</dbReference>
<dbReference type="GO" id="GO:0031297">
    <property type="term" value="P:replication fork processing"/>
    <property type="evidence" value="ECO:0007669"/>
    <property type="project" value="TreeGrafter"/>
</dbReference>
<gene>
    <name evidence="5" type="ORF">GOCE00092_LOCUS10288</name>
    <name evidence="6" type="ORF">GOCE00092_LOCUS10289</name>
</gene>
<feature type="domain" description="Helicase ATP-binding" evidence="3">
    <location>
        <begin position="1"/>
        <end position="179"/>
    </location>
</feature>
<dbReference type="PROSITE" id="PS51192">
    <property type="entry name" value="HELICASE_ATP_BIND_1"/>
    <property type="match status" value="1"/>
</dbReference>
<dbReference type="Gene3D" id="3.40.50.10810">
    <property type="entry name" value="Tandem AAA-ATPase domain"/>
    <property type="match status" value="1"/>
</dbReference>
<dbReference type="PROSITE" id="PS51194">
    <property type="entry name" value="HELICASE_CTER"/>
    <property type="match status" value="1"/>
</dbReference>
<name>A0A6U5K6A3_9STRA</name>
<dbReference type="PANTHER" id="PTHR45766:SF6">
    <property type="entry name" value="SWI_SNF-RELATED MATRIX-ASSOCIATED ACTIN-DEPENDENT REGULATOR OF CHROMATIN SUBFAMILY A-LIKE PROTEIN 1"/>
    <property type="match status" value="1"/>
</dbReference>
<feature type="domain" description="Helicase C-terminal" evidence="4">
    <location>
        <begin position="404"/>
        <end position="558"/>
    </location>
</feature>
<sequence length="953" mass="106235">MGLGKTVQAIASMSIYHAEWPILILSPSGARYHWENEFLQWLGASKNGAEHSKSFQKEENGDDEEEYQQLRRPMDTLQPHQVNVLTSSKDPMFPRRDTKVVICSYGLAPGLAKSGAITPGMFRCAIVDESHMLKNKKALRTRLLMPILQHTSRCVLLSGTPAFARPMELWPQLVILGTERHGWGTDESDFVRKYVKGAKHHRAELHAMLTGTVMIRRLKDDILKTLPKKHRELGTVNVLDDEAKVEFQERIERLRGGKGALSKIAKTVSALASNSSADLCFQPGTMDPGTKAPPQEAPKTAPTPAMQQQATAEMNERYQQGMQSIQYGLQTNPHSLSGVELDSFVGNMRRQLEEECKVFYKERLVQLQSPQSAPQVDEKSERKSVLTELYKMTGQVKVPLVLDMLEKWLANPGLGKLCIFAHHLSVLDALQKGSSVSNTAKSNKKFIRIDGSTGPKVRQQQINSFQNDPSYRIALLGITAAGVAVTLTASATVWFAEMFWTPALMIQAEDRCHRIGQQARVRCLYLVAKGTLDEILWKHVEKKFMDLGEFVEGKEKMKIVCNKKYKNYNELKSTLELNDTPSDDEDDDGEDAIAADVDDDLMDEIEELAQEEAAMLRADNEDGDEDGEAKPAVAPRKRSVPVAGSSEAQAICLSDDEDPPAKVASGGSDIVEIVDAGGQAGGPAGQRPLTEMEFIDKPFSDLRQYKMHFPGPSYGLEIITFHDRVVVRDIAPARKQQFGSNVKPHVGDVLLAVNGQPIPLGYSFGSLKNHLSASMRHPPVELTFAEHPAMEQFFKSYDFSRLGLHPAPVMRVSLEHEFPIMQEYRHMVSERRFGFDLLRHEGYLVASKKMEDGRDPRFADVLVSVNNMVLPRHTEMQHAITLLTAAVKSPPVELIFKRSNQFAAYLKYLYERNKAKKRLARQQAAMAARQQAAQQAAASGAKTGGEVIELLDD</sequence>
<dbReference type="GO" id="GO:0016787">
    <property type="term" value="F:hydrolase activity"/>
    <property type="evidence" value="ECO:0007669"/>
    <property type="project" value="UniProtKB-KW"/>
</dbReference>
<protein>
    <recommendedName>
        <fullName evidence="7">Helicase ATP-binding domain-containing protein</fullName>
    </recommendedName>
</protein>
<dbReference type="AlphaFoldDB" id="A0A6U5K6A3"/>
<feature type="compositionally biased region" description="Low complexity" evidence="2">
    <location>
        <begin position="297"/>
        <end position="312"/>
    </location>
</feature>
<dbReference type="EMBL" id="HBGK01020238">
    <property type="protein sequence ID" value="CAD9281378.1"/>
    <property type="molecule type" value="Transcribed_RNA"/>
</dbReference>
<evidence type="ECO:0008006" key="7">
    <source>
        <dbReference type="Google" id="ProtNLM"/>
    </source>
</evidence>
<reference evidence="6" key="1">
    <citation type="submission" date="2021-01" db="EMBL/GenBank/DDBJ databases">
        <authorList>
            <person name="Corre E."/>
            <person name="Pelletier E."/>
            <person name="Niang G."/>
            <person name="Scheremetjew M."/>
            <person name="Finn R."/>
            <person name="Kale V."/>
            <person name="Holt S."/>
            <person name="Cochrane G."/>
            <person name="Meng A."/>
            <person name="Brown T."/>
            <person name="Cohen L."/>
        </authorList>
    </citation>
    <scope>NUCLEOTIDE SEQUENCE</scope>
    <source>
        <strain evidence="6">CCMP 410</strain>
    </source>
</reference>
<dbReference type="InterPro" id="IPR014001">
    <property type="entry name" value="Helicase_ATP-bd"/>
</dbReference>
<dbReference type="InterPro" id="IPR038718">
    <property type="entry name" value="SNF2-like_sf"/>
</dbReference>
<dbReference type="EMBL" id="HBGK01020239">
    <property type="protein sequence ID" value="CAD9281379.1"/>
    <property type="molecule type" value="Transcribed_RNA"/>
</dbReference>
<keyword evidence="1" id="KW-0378">Hydrolase</keyword>
<evidence type="ECO:0000256" key="2">
    <source>
        <dbReference type="SAM" id="MobiDB-lite"/>
    </source>
</evidence>
<dbReference type="InterPro" id="IPR049730">
    <property type="entry name" value="SNF2/RAD54-like_C"/>
</dbReference>
<dbReference type="SMART" id="SM00487">
    <property type="entry name" value="DEXDc"/>
    <property type="match status" value="1"/>
</dbReference>
<dbReference type="GO" id="GO:0005524">
    <property type="term" value="F:ATP binding"/>
    <property type="evidence" value="ECO:0007669"/>
    <property type="project" value="InterPro"/>
</dbReference>
<dbReference type="CDD" id="cd18793">
    <property type="entry name" value="SF2_C_SNF"/>
    <property type="match status" value="1"/>
</dbReference>
<dbReference type="GO" id="GO:0006281">
    <property type="term" value="P:DNA repair"/>
    <property type="evidence" value="ECO:0007669"/>
    <property type="project" value="TreeGrafter"/>
</dbReference>
<dbReference type="Gene3D" id="3.40.50.300">
    <property type="entry name" value="P-loop containing nucleotide triphosphate hydrolases"/>
    <property type="match status" value="1"/>
</dbReference>
<dbReference type="InterPro" id="IPR000330">
    <property type="entry name" value="SNF2_N"/>
</dbReference>